<name>A0A0J0XMA0_9TREE</name>
<gene>
    <name evidence="2" type="ORF">CC85DRAFT_285655</name>
</gene>
<evidence type="ECO:0008006" key="4">
    <source>
        <dbReference type="Google" id="ProtNLM"/>
    </source>
</evidence>
<evidence type="ECO:0000256" key="1">
    <source>
        <dbReference type="ARBA" id="ARBA00022801"/>
    </source>
</evidence>
<dbReference type="InterPro" id="IPR029069">
    <property type="entry name" value="HotDog_dom_sf"/>
</dbReference>
<dbReference type="InterPro" id="IPR039298">
    <property type="entry name" value="ACOT13"/>
</dbReference>
<dbReference type="Proteomes" id="UP000053611">
    <property type="component" value="Unassembled WGS sequence"/>
</dbReference>
<dbReference type="PANTHER" id="PTHR21660:SF1">
    <property type="entry name" value="ACYL-COENZYME A THIOESTERASE 13"/>
    <property type="match status" value="1"/>
</dbReference>
<evidence type="ECO:0000313" key="3">
    <source>
        <dbReference type="Proteomes" id="UP000053611"/>
    </source>
</evidence>
<evidence type="ECO:0000313" key="2">
    <source>
        <dbReference type="EMBL" id="KLT42251.1"/>
    </source>
</evidence>
<dbReference type="SUPFAM" id="SSF54637">
    <property type="entry name" value="Thioesterase/thiol ester dehydrase-isomerase"/>
    <property type="match status" value="1"/>
</dbReference>
<proteinExistence type="predicted"/>
<dbReference type="GO" id="GO:0047617">
    <property type="term" value="F:fatty acyl-CoA hydrolase activity"/>
    <property type="evidence" value="ECO:0007669"/>
    <property type="project" value="InterPro"/>
</dbReference>
<accession>A0A0J0XMA0</accession>
<dbReference type="AlphaFoldDB" id="A0A0J0XMA0"/>
<organism evidence="2 3">
    <name type="scientific">Cutaneotrichosporon oleaginosum</name>
    <dbReference type="NCBI Taxonomy" id="879819"/>
    <lineage>
        <taxon>Eukaryota</taxon>
        <taxon>Fungi</taxon>
        <taxon>Dikarya</taxon>
        <taxon>Basidiomycota</taxon>
        <taxon>Agaricomycotina</taxon>
        <taxon>Tremellomycetes</taxon>
        <taxon>Trichosporonales</taxon>
        <taxon>Trichosporonaceae</taxon>
        <taxon>Cutaneotrichosporon</taxon>
    </lineage>
</organism>
<dbReference type="STRING" id="879819.A0A0J0XMA0"/>
<dbReference type="OrthoDB" id="2831072at2759"/>
<protein>
    <recommendedName>
        <fullName evidence="4">Thioesterase domain-containing protein</fullName>
    </recommendedName>
</protein>
<dbReference type="EMBL" id="KQ087207">
    <property type="protein sequence ID" value="KLT42251.1"/>
    <property type="molecule type" value="Genomic_DNA"/>
</dbReference>
<reference evidence="2 3" key="1">
    <citation type="submission" date="2015-03" db="EMBL/GenBank/DDBJ databases">
        <title>Genomics and transcriptomics of the oil-accumulating basidiomycete yeast T. oleaginosus allow insights into substrate utilization and the diverse evolutionary trajectories of mating systems in fungi.</title>
        <authorList>
            <consortium name="DOE Joint Genome Institute"/>
            <person name="Kourist R."/>
            <person name="Kracht O."/>
            <person name="Bracharz F."/>
            <person name="Lipzen A."/>
            <person name="Nolan M."/>
            <person name="Ohm R."/>
            <person name="Grigoriev I."/>
            <person name="Sun S."/>
            <person name="Heitman J."/>
            <person name="Bruck T."/>
            <person name="Nowrousian M."/>
        </authorList>
    </citation>
    <scope>NUCLEOTIDE SEQUENCE [LARGE SCALE GENOMIC DNA]</scope>
    <source>
        <strain evidence="2 3">IBC0246</strain>
    </source>
</reference>
<keyword evidence="3" id="KW-1185">Reference proteome</keyword>
<keyword evidence="1" id="KW-0378">Hydrolase</keyword>
<dbReference type="Gene3D" id="3.10.129.10">
    <property type="entry name" value="Hotdog Thioesterase"/>
    <property type="match status" value="1"/>
</dbReference>
<dbReference type="PANTHER" id="PTHR21660">
    <property type="entry name" value="THIOESTERASE SUPERFAMILY MEMBER-RELATED"/>
    <property type="match status" value="1"/>
</dbReference>
<sequence length="89" mass="9301">MDPIPPVNAKGGRTIPADGWRTIYSLVVTEDMCNPLGNLHGGAAATLVDTVTSASMGLLATDKMWGHPMLTGVSLALDMAYYNAIAGPR</sequence>